<comment type="caution">
    <text evidence="1">The sequence shown here is derived from an EMBL/GenBank/DDBJ whole genome shotgun (WGS) entry which is preliminary data.</text>
</comment>
<dbReference type="Proteomes" id="UP000636479">
    <property type="component" value="Unassembled WGS sequence"/>
</dbReference>
<organism evidence="1 2">
    <name type="scientific">Mycena indigotica</name>
    <dbReference type="NCBI Taxonomy" id="2126181"/>
    <lineage>
        <taxon>Eukaryota</taxon>
        <taxon>Fungi</taxon>
        <taxon>Dikarya</taxon>
        <taxon>Basidiomycota</taxon>
        <taxon>Agaricomycotina</taxon>
        <taxon>Agaricomycetes</taxon>
        <taxon>Agaricomycetidae</taxon>
        <taxon>Agaricales</taxon>
        <taxon>Marasmiineae</taxon>
        <taxon>Mycenaceae</taxon>
        <taxon>Mycena</taxon>
    </lineage>
</organism>
<reference evidence="1" key="1">
    <citation type="submission" date="2020-05" db="EMBL/GenBank/DDBJ databases">
        <title>Mycena genomes resolve the evolution of fungal bioluminescence.</title>
        <authorList>
            <person name="Tsai I.J."/>
        </authorList>
    </citation>
    <scope>NUCLEOTIDE SEQUENCE</scope>
    <source>
        <strain evidence="1">171206Taipei</strain>
    </source>
</reference>
<dbReference type="OrthoDB" id="2831009at2759"/>
<dbReference type="AlphaFoldDB" id="A0A8H6S7K5"/>
<protein>
    <recommendedName>
        <fullName evidence="3">F-box domain-containing protein</fullName>
    </recommendedName>
</protein>
<evidence type="ECO:0008006" key="3">
    <source>
        <dbReference type="Google" id="ProtNLM"/>
    </source>
</evidence>
<dbReference type="GeneID" id="59350408"/>
<evidence type="ECO:0000313" key="1">
    <source>
        <dbReference type="EMBL" id="KAF7293561.1"/>
    </source>
</evidence>
<dbReference type="RefSeq" id="XP_037215724.1">
    <property type="nucleotide sequence ID" value="XM_037367892.1"/>
</dbReference>
<gene>
    <name evidence="1" type="ORF">MIND_01134600</name>
</gene>
<evidence type="ECO:0000313" key="2">
    <source>
        <dbReference type="Proteomes" id="UP000636479"/>
    </source>
</evidence>
<proteinExistence type="predicted"/>
<accession>A0A8H6S7K5</accession>
<dbReference type="EMBL" id="JACAZF010000010">
    <property type="protein sequence ID" value="KAF7293561.1"/>
    <property type="molecule type" value="Genomic_DNA"/>
</dbReference>
<sequence length="471" mass="52725">MTPSVTSPPSPATREALTSFDILGVIFEACLALDFSVEWQSDVWQKMALGAVCRCWRLVLESLPALWSHIILVPRMPQYYIDKVFRLAKAAPKRLSIELLRDSELDTTFLSSVAALLVAKAESVTHLSVHYYSYFAWNTFIDYISAVNSQPNLSSLQRLSATLNQPDTELSHPFPGLTPSLEHLHLDGLNPSSFMIGPNIVTLVLMRWDLVDNPIDSFVFAATLLDCLDQVTNLETLVIDINEPLIAHSIHLVVLPHLNNLTFVCHTSSPHACGTLISQIRVPQAQALTLCLTSLRNMQHFLSMNETLISCVTSLRLVGHISAYIEYTGGQAKLLSSLMGTKLHSLNLFDVTGLFGYNRQRRVFVQTQFLEIIAHTLAIPTVLHLVVPPLLSPPYPDLHPTLIRSLFEPASIPGRTQHVVEEHALCLDSGSYHSKCSRRWSWDHHGLHWTKEASTLPPPDYVSFPESIWFD</sequence>
<keyword evidence="2" id="KW-1185">Reference proteome</keyword>
<name>A0A8H6S7K5_9AGAR</name>